<dbReference type="InterPro" id="IPR013783">
    <property type="entry name" value="Ig-like_fold"/>
</dbReference>
<feature type="domain" description="Ig-like" evidence="1">
    <location>
        <begin position="154"/>
        <end position="226"/>
    </location>
</feature>
<reference evidence="2" key="1">
    <citation type="submission" date="2020-07" db="EMBL/GenBank/DDBJ databases">
        <title>Clarias magur genome sequencing, assembly and annotation.</title>
        <authorList>
            <person name="Kushwaha B."/>
            <person name="Kumar R."/>
            <person name="Das P."/>
            <person name="Joshi C.G."/>
            <person name="Kumar D."/>
            <person name="Nagpure N.S."/>
            <person name="Pandey M."/>
            <person name="Agarwal S."/>
            <person name="Srivastava S."/>
            <person name="Singh M."/>
            <person name="Sahoo L."/>
            <person name="Jayasankar P."/>
            <person name="Meher P.K."/>
            <person name="Koringa P.G."/>
            <person name="Iquebal M.A."/>
            <person name="Das S.P."/>
            <person name="Bit A."/>
            <person name="Patnaik S."/>
            <person name="Patel N."/>
            <person name="Shah T.M."/>
            <person name="Hinsu A."/>
            <person name="Jena J.K."/>
        </authorList>
    </citation>
    <scope>NUCLEOTIDE SEQUENCE</scope>
    <source>
        <strain evidence="2">CIFAMagur01</strain>
        <tissue evidence="2">Testis</tissue>
    </source>
</reference>
<dbReference type="Gene3D" id="2.60.40.10">
    <property type="entry name" value="Immunoglobulins"/>
    <property type="match status" value="2"/>
</dbReference>
<feature type="non-terminal residue" evidence="2">
    <location>
        <position position="1"/>
    </location>
</feature>
<gene>
    <name evidence="2" type="primary">malt2</name>
    <name evidence="2" type="ORF">DAT39_000385</name>
</gene>
<dbReference type="InterPro" id="IPR007110">
    <property type="entry name" value="Ig-like_dom"/>
</dbReference>
<dbReference type="PANTHER" id="PTHR22576:SF27">
    <property type="entry name" value="PARACASPASE 2"/>
    <property type="match status" value="1"/>
</dbReference>
<dbReference type="SUPFAM" id="SSF47986">
    <property type="entry name" value="DEATH domain"/>
    <property type="match status" value="1"/>
</dbReference>
<proteinExistence type="predicted"/>
<dbReference type="SMART" id="SM00409">
    <property type="entry name" value="IG"/>
    <property type="match status" value="1"/>
</dbReference>
<evidence type="ECO:0000259" key="1">
    <source>
        <dbReference type="PROSITE" id="PS50835"/>
    </source>
</evidence>
<dbReference type="PANTHER" id="PTHR22576">
    <property type="entry name" value="MUCOSA ASSOCIATED LYMPHOID TISSUE LYMPHOMA TRANSLOCATION PROTEIN 1/PARACASPASE"/>
    <property type="match status" value="1"/>
</dbReference>
<evidence type="ECO:0000313" key="3">
    <source>
        <dbReference type="Proteomes" id="UP000727407"/>
    </source>
</evidence>
<dbReference type="Proteomes" id="UP000727407">
    <property type="component" value="Unassembled WGS sequence"/>
</dbReference>
<dbReference type="Pfam" id="PF13927">
    <property type="entry name" value="Ig_3"/>
    <property type="match status" value="2"/>
</dbReference>
<dbReference type="OrthoDB" id="8952700at2759"/>
<dbReference type="InterPro" id="IPR052039">
    <property type="entry name" value="Caspase-related_regulators"/>
</dbReference>
<organism evidence="2 3">
    <name type="scientific">Clarias magur</name>
    <name type="common">Asian catfish</name>
    <name type="synonym">Macropteronotus magur</name>
    <dbReference type="NCBI Taxonomy" id="1594786"/>
    <lineage>
        <taxon>Eukaryota</taxon>
        <taxon>Metazoa</taxon>
        <taxon>Chordata</taxon>
        <taxon>Craniata</taxon>
        <taxon>Vertebrata</taxon>
        <taxon>Euteleostomi</taxon>
        <taxon>Actinopterygii</taxon>
        <taxon>Neopterygii</taxon>
        <taxon>Teleostei</taxon>
        <taxon>Ostariophysi</taxon>
        <taxon>Siluriformes</taxon>
        <taxon>Clariidae</taxon>
        <taxon>Clarias</taxon>
    </lineage>
</organism>
<dbReference type="PROSITE" id="PS50835">
    <property type="entry name" value="IG_LIKE"/>
    <property type="match status" value="2"/>
</dbReference>
<dbReference type="SUPFAM" id="SSF48726">
    <property type="entry name" value="Immunoglobulin"/>
    <property type="match status" value="2"/>
</dbReference>
<name>A0A8J4XGW4_CLAMG</name>
<comment type="caution">
    <text evidence="2">The sequence shown here is derived from an EMBL/GenBank/DDBJ whole genome shotgun (WGS) entry which is preliminary data.</text>
</comment>
<dbReference type="InterPro" id="IPR011029">
    <property type="entry name" value="DEATH-like_dom_sf"/>
</dbReference>
<evidence type="ECO:0000313" key="2">
    <source>
        <dbReference type="EMBL" id="KAF5909801.1"/>
    </source>
</evidence>
<keyword evidence="3" id="KW-1185">Reference proteome</keyword>
<dbReference type="InterPro" id="IPR036179">
    <property type="entry name" value="Ig-like_dom_sf"/>
</dbReference>
<dbReference type="CDD" id="cd00096">
    <property type="entry name" value="Ig"/>
    <property type="match status" value="1"/>
</dbReference>
<sequence length="301" mass="32874">MALSNVLKSLAGVNGHLFRSNARLCVCALGNSSVQIRGYAKKPAAKGKGKGMVKEVLKGPEVCKDPVRLTTHAVGVNIYKQGEDPQLKPNEEYPACEKEITSCSLQVLSPRGSPGRRLLALLADKKCSLDFLLQCLKKIEHHGAASFLTECVVPIEIMTNPQNVQAPKGSTITLSCRAVGPPGLSYQWFRRKEEVPGGNASDLILSPAQEGHYICRVSAGERFVFSGWAQVRLLRSPDSGSEVNFPSSISGMCITQQPRAQKLSEGDTLHLVCAAQAMPPPQFQWYHNRKPLLKANRQFLK</sequence>
<dbReference type="Gene3D" id="1.10.533.10">
    <property type="entry name" value="Death Domain, Fas"/>
    <property type="match status" value="1"/>
</dbReference>
<dbReference type="EMBL" id="QNUK01000002">
    <property type="protein sequence ID" value="KAF5909801.1"/>
    <property type="molecule type" value="Genomic_DNA"/>
</dbReference>
<feature type="domain" description="Ig-like" evidence="1">
    <location>
        <begin position="246"/>
        <end position="301"/>
    </location>
</feature>
<protein>
    <submittedName>
        <fullName evidence="2">Mucosa-associated lymphoid tissue lymphoma translocation protein 1</fullName>
    </submittedName>
</protein>
<dbReference type="InterPro" id="IPR003599">
    <property type="entry name" value="Ig_sub"/>
</dbReference>
<dbReference type="AlphaFoldDB" id="A0A8J4XGW4"/>
<accession>A0A8J4XGW4</accession>